<feature type="compositionally biased region" description="Basic and acidic residues" evidence="1">
    <location>
        <begin position="446"/>
        <end position="465"/>
    </location>
</feature>
<name>A0A9P0GE88_9CUCU</name>
<feature type="compositionally biased region" description="Gly residues" evidence="1">
    <location>
        <begin position="701"/>
        <end position="789"/>
    </location>
</feature>
<dbReference type="AlphaFoldDB" id="A0A9P0GE88"/>
<evidence type="ECO:0000313" key="3">
    <source>
        <dbReference type="Proteomes" id="UP001153636"/>
    </source>
</evidence>
<accession>A0A9P0GE88</accession>
<dbReference type="OrthoDB" id="5877502at2759"/>
<dbReference type="EMBL" id="OV651814">
    <property type="protein sequence ID" value="CAH1106610.1"/>
    <property type="molecule type" value="Genomic_DNA"/>
</dbReference>
<feature type="compositionally biased region" description="Gly residues" evidence="1">
    <location>
        <begin position="890"/>
        <end position="899"/>
    </location>
</feature>
<feature type="region of interest" description="Disordered" evidence="1">
    <location>
        <begin position="383"/>
        <end position="465"/>
    </location>
</feature>
<sequence>MHQDSRDRSLSRNRSHSRGTSPYSRRSKERRSVSRERSWERRDDRKRPTEFIRESSFERDIRAKERVRTVADLPWEKHDRMSGNYSMYRNPYLPPPMMRDVTRKPVDFNMPHDDDDDELEVNVVDVLRLLTALEERLGSLGPKVIDLLAQALALEKNEANSSESLLDNDINCVLFETVKEKLKGQLFAGLVDMLQERAFKRAIKKIASLMHMAGQRKRQRDKLLPKMTPVSVSGVVDKAAIAKQIANALVAQGKTDVSQDELETLINAVVGMAEASRNSSKPMTTANFLQILGSGNGERDTQEKITPSSSKKLDIVDLEKLTEPLTPSPGKNSASNMENLSDSDLQTLLQNFKDLSTEEQHNLINYLKKLEYQEPERVERLRKFVNLEPGDKPKDDDNKEADEDVEVDGNKNKANGGRESPFSNRTGAVNPDHDLVDIDSDEDNEKDEKMNDDKEKNIEKEQKKVHVDSEDEYSFEDVVKSVSKNVKDKEMEHSKKVLEDTMKYDKSKSEGNLNTAKDLISNLMANISKTNSSSSSVDLLGLGSKSVTSNPPTNMANVDFTKLGDIGMSNLASILSNFKNLTSPDTTEKKIDFQPPSTVKNVNKMNFDLSNLDSNGRKIDFQPPSTVKNVNKLNFDLTSLKPKPQENVEYRDQGINKEPMTLNLLDRDRSKQFENSDPSSRNNFDGPEFDRSRFSGPERFGPGGSAGPDRFGPGGPDGFGPGGPDRFGMGGTDRFGIGGPDRFGTGGPDRFGIGGPDRFGTGGPDRFGTGGPDRFGTGGQDRFGAGGPDRFGISGPDRFGTGGPDRFDIGVSDRFGSGGPNRFGPVGSSGGPDRFGPVGSAGGPDRFGPVGSAGGPDRFGPVGSSGGPDRFGPVGSAGGSERFGPIGSERLGGPGGNDRFGGFEAPDRGFGGPDRGYNGPDRSFGQTDRGFGSGPIAKGPPSLLGKNVSRMAGSGPGLGMGPGAMDPKGPGNFGNRGGPPFGTDSLPRGGPQRPGPDDQRNFQRLPAPNFNRPAGNFGGRW</sequence>
<feature type="compositionally biased region" description="Basic and acidic residues" evidence="1">
    <location>
        <begin position="30"/>
        <end position="46"/>
    </location>
</feature>
<feature type="compositionally biased region" description="Basic and acidic residues" evidence="1">
    <location>
        <begin position="311"/>
        <end position="322"/>
    </location>
</feature>
<feature type="region of interest" description="Disordered" evidence="1">
    <location>
        <begin position="293"/>
        <end position="338"/>
    </location>
</feature>
<protein>
    <submittedName>
        <fullName evidence="2">Uncharacterized protein</fullName>
    </submittedName>
</protein>
<feature type="compositionally biased region" description="Acidic residues" evidence="1">
    <location>
        <begin position="398"/>
        <end position="407"/>
    </location>
</feature>
<feature type="compositionally biased region" description="Basic and acidic residues" evidence="1">
    <location>
        <begin position="665"/>
        <end position="674"/>
    </location>
</feature>
<reference evidence="2" key="1">
    <citation type="submission" date="2022-01" db="EMBL/GenBank/DDBJ databases">
        <authorList>
            <person name="King R."/>
        </authorList>
    </citation>
    <scope>NUCLEOTIDE SEQUENCE</scope>
</reference>
<keyword evidence="3" id="KW-1185">Reference proteome</keyword>
<dbReference type="Proteomes" id="UP001153636">
    <property type="component" value="Chromosome 2"/>
</dbReference>
<feature type="compositionally biased region" description="Basic and acidic residues" evidence="1">
    <location>
        <begin position="644"/>
        <end position="655"/>
    </location>
</feature>
<proteinExistence type="predicted"/>
<evidence type="ECO:0000256" key="1">
    <source>
        <dbReference type="SAM" id="MobiDB-lite"/>
    </source>
</evidence>
<organism evidence="2 3">
    <name type="scientific">Psylliodes chrysocephalus</name>
    <dbReference type="NCBI Taxonomy" id="3402493"/>
    <lineage>
        <taxon>Eukaryota</taxon>
        <taxon>Metazoa</taxon>
        <taxon>Ecdysozoa</taxon>
        <taxon>Arthropoda</taxon>
        <taxon>Hexapoda</taxon>
        <taxon>Insecta</taxon>
        <taxon>Pterygota</taxon>
        <taxon>Neoptera</taxon>
        <taxon>Endopterygota</taxon>
        <taxon>Coleoptera</taxon>
        <taxon>Polyphaga</taxon>
        <taxon>Cucujiformia</taxon>
        <taxon>Chrysomeloidea</taxon>
        <taxon>Chrysomelidae</taxon>
        <taxon>Galerucinae</taxon>
        <taxon>Alticini</taxon>
        <taxon>Psylliodes</taxon>
    </lineage>
</organism>
<gene>
    <name evidence="2" type="ORF">PSYICH_LOCUS7393</name>
</gene>
<feature type="region of interest" description="Disordered" evidence="1">
    <location>
        <begin position="644"/>
        <end position="1021"/>
    </location>
</feature>
<feature type="compositionally biased region" description="Polar residues" evidence="1">
    <location>
        <begin position="329"/>
        <end position="338"/>
    </location>
</feature>
<feature type="compositionally biased region" description="Basic and acidic residues" evidence="1">
    <location>
        <begin position="1"/>
        <end position="10"/>
    </location>
</feature>
<feature type="compositionally biased region" description="Gly residues" evidence="1">
    <location>
        <begin position="971"/>
        <end position="980"/>
    </location>
</feature>
<evidence type="ECO:0000313" key="2">
    <source>
        <dbReference type="EMBL" id="CAH1106610.1"/>
    </source>
</evidence>
<feature type="region of interest" description="Disordered" evidence="1">
    <location>
        <begin position="1"/>
        <end position="46"/>
    </location>
</feature>